<dbReference type="Gene3D" id="3.30.70.3090">
    <property type="entry name" value="ORF SCO4226, nickel-binding ferredoxin-like monomer"/>
    <property type="match status" value="1"/>
</dbReference>
<name>A0A6H9YRY7_9ACTN</name>
<proteinExistence type="predicted"/>
<dbReference type="OrthoDB" id="3696535at2"/>
<comment type="caution">
    <text evidence="1">The sequence shown here is derived from an EMBL/GenBank/DDBJ whole genome shotgun (WGS) entry which is preliminary data.</text>
</comment>
<dbReference type="Pfam" id="PF14026">
    <property type="entry name" value="SCO4226-like"/>
    <property type="match status" value="1"/>
</dbReference>
<dbReference type="EMBL" id="WBMT01000023">
    <property type="protein sequence ID" value="KAB2342193.1"/>
    <property type="molecule type" value="Genomic_DNA"/>
</dbReference>
<dbReference type="InterPro" id="IPR025336">
    <property type="entry name" value="SCO4226-like"/>
</dbReference>
<dbReference type="AlphaFoldDB" id="A0A6H9YRY7"/>
<dbReference type="Proteomes" id="UP000468735">
    <property type="component" value="Unassembled WGS sequence"/>
</dbReference>
<dbReference type="RefSeq" id="WP_151567671.1">
    <property type="nucleotide sequence ID" value="NZ_WBMT01000023.1"/>
</dbReference>
<evidence type="ECO:0000313" key="2">
    <source>
        <dbReference type="Proteomes" id="UP000468735"/>
    </source>
</evidence>
<keyword evidence="2" id="KW-1185">Reference proteome</keyword>
<evidence type="ECO:0000313" key="1">
    <source>
        <dbReference type="EMBL" id="KAB2342193.1"/>
    </source>
</evidence>
<dbReference type="InterPro" id="IPR042557">
    <property type="entry name" value="SCO4226"/>
</dbReference>
<sequence length="82" mass="9074">MSRFMDVHHGMQGVTADQLRQGQQAAAPFEGELGVHFEHAWADPREGIVYCLTEAPSADAVRRFHEHAGAQPDEIHEVPISV</sequence>
<organism evidence="1 2">
    <name type="scientific">Actinomadura rudentiformis</name>
    <dbReference type="NCBI Taxonomy" id="359158"/>
    <lineage>
        <taxon>Bacteria</taxon>
        <taxon>Bacillati</taxon>
        <taxon>Actinomycetota</taxon>
        <taxon>Actinomycetes</taxon>
        <taxon>Streptosporangiales</taxon>
        <taxon>Thermomonosporaceae</taxon>
        <taxon>Actinomadura</taxon>
    </lineage>
</organism>
<gene>
    <name evidence="1" type="ORF">F8566_39745</name>
</gene>
<protein>
    <submittedName>
        <fullName evidence="1">DUF4242 domain-containing protein</fullName>
    </submittedName>
</protein>
<reference evidence="1 2" key="1">
    <citation type="submission" date="2019-09" db="EMBL/GenBank/DDBJ databases">
        <title>Actinomadura physcomitrii sp. nov., a novel actinomycete isolated from moss [Physcomitrium sphaericum (Ludw) Fuernr].</title>
        <authorList>
            <person name="Zhuang X."/>
            <person name="Liu C."/>
        </authorList>
    </citation>
    <scope>NUCLEOTIDE SEQUENCE [LARGE SCALE GENOMIC DNA]</scope>
    <source>
        <strain evidence="1 2">HMC1</strain>
    </source>
</reference>
<accession>A0A6H9YRY7</accession>